<feature type="region of interest" description="Disordered" evidence="1">
    <location>
        <begin position="1"/>
        <end position="89"/>
    </location>
</feature>
<dbReference type="AlphaFoldDB" id="A0A8S9QR26"/>
<protein>
    <submittedName>
        <fullName evidence="2">Uncharacterized protein</fullName>
    </submittedName>
</protein>
<organism evidence="2 3">
    <name type="scientific">Brassica cretica</name>
    <name type="common">Mustard</name>
    <dbReference type="NCBI Taxonomy" id="69181"/>
    <lineage>
        <taxon>Eukaryota</taxon>
        <taxon>Viridiplantae</taxon>
        <taxon>Streptophyta</taxon>
        <taxon>Embryophyta</taxon>
        <taxon>Tracheophyta</taxon>
        <taxon>Spermatophyta</taxon>
        <taxon>Magnoliopsida</taxon>
        <taxon>eudicotyledons</taxon>
        <taxon>Gunneridae</taxon>
        <taxon>Pentapetalae</taxon>
        <taxon>rosids</taxon>
        <taxon>malvids</taxon>
        <taxon>Brassicales</taxon>
        <taxon>Brassicaceae</taxon>
        <taxon>Brassiceae</taxon>
        <taxon>Brassica</taxon>
    </lineage>
</organism>
<comment type="caution">
    <text evidence="2">The sequence shown here is derived from an EMBL/GenBank/DDBJ whole genome shotgun (WGS) entry which is preliminary data.</text>
</comment>
<dbReference type="EMBL" id="QGKX02000996">
    <property type="protein sequence ID" value="KAF3554197.1"/>
    <property type="molecule type" value="Genomic_DNA"/>
</dbReference>
<name>A0A8S9QR26_BRACR</name>
<accession>A0A8S9QR26</accession>
<feature type="compositionally biased region" description="Basic and acidic residues" evidence="1">
    <location>
        <begin position="26"/>
        <end position="43"/>
    </location>
</feature>
<feature type="compositionally biased region" description="Acidic residues" evidence="1">
    <location>
        <begin position="44"/>
        <end position="54"/>
    </location>
</feature>
<feature type="compositionally biased region" description="Basic and acidic residues" evidence="1">
    <location>
        <begin position="70"/>
        <end position="80"/>
    </location>
</feature>
<evidence type="ECO:0000313" key="2">
    <source>
        <dbReference type="EMBL" id="KAF3554197.1"/>
    </source>
</evidence>
<gene>
    <name evidence="2" type="ORF">F2Q69_00015214</name>
</gene>
<sequence>MNYDREEGKAAEKDKEAVEEEEGDKDTEKVTGDSAEEAEKSENDEQEDDEEKAEDDEKKESSDNDEQEDDEKKAEDDEKRRTMKMMRKRMMKNMRTMTILSKRLRGGEYRRMQRGGEFFLNLTMMKMWRRKRLKKNPRKLLKLHVVGLRH</sequence>
<evidence type="ECO:0000256" key="1">
    <source>
        <dbReference type="SAM" id="MobiDB-lite"/>
    </source>
</evidence>
<proteinExistence type="predicted"/>
<dbReference type="Proteomes" id="UP000712600">
    <property type="component" value="Unassembled WGS sequence"/>
</dbReference>
<feature type="compositionally biased region" description="Basic and acidic residues" evidence="1">
    <location>
        <begin position="1"/>
        <end position="16"/>
    </location>
</feature>
<reference evidence="2" key="1">
    <citation type="submission" date="2019-12" db="EMBL/GenBank/DDBJ databases">
        <title>Genome sequencing and annotation of Brassica cretica.</title>
        <authorList>
            <person name="Studholme D.J."/>
            <person name="Sarris P."/>
        </authorList>
    </citation>
    <scope>NUCLEOTIDE SEQUENCE</scope>
    <source>
        <strain evidence="2">PFS-109/04</strain>
        <tissue evidence="2">Leaf</tissue>
    </source>
</reference>
<evidence type="ECO:0000313" key="3">
    <source>
        <dbReference type="Proteomes" id="UP000712600"/>
    </source>
</evidence>